<keyword evidence="1" id="KW-0812">Transmembrane</keyword>
<gene>
    <name evidence="2" type="ORF">ACFFMS_08805</name>
</gene>
<feature type="transmembrane region" description="Helical" evidence="1">
    <location>
        <begin position="36"/>
        <end position="54"/>
    </location>
</feature>
<reference evidence="2 3" key="1">
    <citation type="submission" date="2024-09" db="EMBL/GenBank/DDBJ databases">
        <authorList>
            <person name="Sun Q."/>
            <person name="Mori K."/>
        </authorList>
    </citation>
    <scope>NUCLEOTIDE SEQUENCE [LARGE SCALE GENOMIC DNA]</scope>
    <source>
        <strain evidence="2 3">JCM 11201</strain>
    </source>
</reference>
<keyword evidence="1" id="KW-0472">Membrane</keyword>
<dbReference type="Proteomes" id="UP001589609">
    <property type="component" value="Unassembled WGS sequence"/>
</dbReference>
<comment type="caution">
    <text evidence="2">The sequence shown here is derived from an EMBL/GenBank/DDBJ whole genome shotgun (WGS) entry which is preliminary data.</text>
</comment>
<keyword evidence="1" id="KW-1133">Transmembrane helix</keyword>
<sequence>MKLVRIALWMFSILLSIPVLLVVPLRHYFGIELGDWVILVTWGFMLFVLLLLAVPKSEKTDVSSSNSEETT</sequence>
<keyword evidence="3" id="KW-1185">Reference proteome</keyword>
<evidence type="ECO:0000256" key="1">
    <source>
        <dbReference type="SAM" id="Phobius"/>
    </source>
</evidence>
<accession>A0ABV5WDE0</accession>
<name>A0ABV5WDE0_9BACI</name>
<evidence type="ECO:0000313" key="3">
    <source>
        <dbReference type="Proteomes" id="UP001589609"/>
    </source>
</evidence>
<evidence type="ECO:0000313" key="2">
    <source>
        <dbReference type="EMBL" id="MFB9758614.1"/>
    </source>
</evidence>
<dbReference type="EMBL" id="JBHMAF010000036">
    <property type="protein sequence ID" value="MFB9758614.1"/>
    <property type="molecule type" value="Genomic_DNA"/>
</dbReference>
<feature type="transmembrane region" description="Helical" evidence="1">
    <location>
        <begin position="6"/>
        <end position="24"/>
    </location>
</feature>
<organism evidence="2 3">
    <name type="scientific">Ectobacillus funiculus</name>
    <dbReference type="NCBI Taxonomy" id="137993"/>
    <lineage>
        <taxon>Bacteria</taxon>
        <taxon>Bacillati</taxon>
        <taxon>Bacillota</taxon>
        <taxon>Bacilli</taxon>
        <taxon>Bacillales</taxon>
        <taxon>Bacillaceae</taxon>
        <taxon>Ectobacillus</taxon>
    </lineage>
</organism>
<proteinExistence type="predicted"/>
<protein>
    <submittedName>
        <fullName evidence="2">Uncharacterized protein</fullName>
    </submittedName>
</protein>
<dbReference type="RefSeq" id="WP_379948902.1">
    <property type="nucleotide sequence ID" value="NZ_JBHMAF010000036.1"/>
</dbReference>